<protein>
    <submittedName>
        <fullName evidence="4">Serine/threonine-protein phosphatase 4 regulatory subunit 1-like</fullName>
    </submittedName>
</protein>
<dbReference type="PANTHER" id="PTHR10648:SF1">
    <property type="entry name" value="SERINE_THREONINE-PROTEIN PHOSPHATASE 4 REGULATORY SUBUNIT 1"/>
    <property type="match status" value="1"/>
</dbReference>
<dbReference type="Pfam" id="PF02985">
    <property type="entry name" value="HEAT"/>
    <property type="match status" value="1"/>
</dbReference>
<feature type="region of interest" description="Disordered" evidence="3">
    <location>
        <begin position="1320"/>
        <end position="1340"/>
    </location>
</feature>
<feature type="repeat" description="HEAT" evidence="2">
    <location>
        <begin position="1038"/>
        <end position="1076"/>
    </location>
</feature>
<dbReference type="PANTHER" id="PTHR10648">
    <property type="entry name" value="SERINE/THREONINE-PROTEIN PHOSPHATASE PP2A 65 KDA REGULATORY SUBUNIT"/>
    <property type="match status" value="1"/>
</dbReference>
<dbReference type="PROSITE" id="PS50077">
    <property type="entry name" value="HEAT_REPEAT"/>
    <property type="match status" value="1"/>
</dbReference>
<dbReference type="SUPFAM" id="SSF48371">
    <property type="entry name" value="ARM repeat"/>
    <property type="match status" value="1"/>
</dbReference>
<dbReference type="InterPro" id="IPR000357">
    <property type="entry name" value="HEAT"/>
</dbReference>
<dbReference type="GO" id="GO:0005737">
    <property type="term" value="C:cytoplasm"/>
    <property type="evidence" value="ECO:0007669"/>
    <property type="project" value="TreeGrafter"/>
</dbReference>
<feature type="region of interest" description="Disordered" evidence="3">
    <location>
        <begin position="167"/>
        <end position="229"/>
    </location>
</feature>
<evidence type="ECO:0000256" key="3">
    <source>
        <dbReference type="SAM" id="MobiDB-lite"/>
    </source>
</evidence>
<dbReference type="InterPro" id="IPR051023">
    <property type="entry name" value="PP2A_Regulatory_Subunit_A"/>
</dbReference>
<dbReference type="InterPro" id="IPR016024">
    <property type="entry name" value="ARM-type_fold"/>
</dbReference>
<dbReference type="Gene3D" id="1.25.10.10">
    <property type="entry name" value="Leucine-rich Repeat Variant"/>
    <property type="match status" value="2"/>
</dbReference>
<feature type="region of interest" description="Disordered" evidence="3">
    <location>
        <begin position="778"/>
        <end position="818"/>
    </location>
</feature>
<sequence>MYWSTKNKFVERKPESGGGFNEVSTCAGSAASFLATSDSPLQKCARRDKLNRPTLDAIMPAPPATNCFNHHNLFNSEDDCEDEHHRPAQVIATVESDEGIDVATPDSGTAPTVAADVLYSEEYIQSASSSGGQGYTELIPSVCAGSFGDGYDEIQIRSSTAGYTEAQIASSASRDAVVDDDEEEEDMSSGFGSGGGMNSYDNLSGVGYGSIGEEDEARDQGGVGIGGGGSDRLIIDPGVGLMLEEDDFANNVDDDGDLDNPVERLLRRSDSTNCKARENVCISIPGTLHQVMNNAQDIHSLMLLFHKLAKDPNQSVRIELMEQVPQLAALCHEFPEQLEPVMTDELLPLTLDYVSNPVCQVRKTTQAALLVILEQRLLTESQIQDVCCKISLLTVEQDPETDIPRNEDDRADALALMSRMVPILGPQLTLARFLGRFIDLCSDSVCQLRKICAANYGEFTSIVGTNTTETTLLSLFINLCNDSVWEVRKACSESFMEVSSSCLPATRRDILSPIFVNLLTDESRWVRVSCYQNLGMFISTFAAPDALEKRTYSFEQDQLNSDDAYVGLDTSVNCEFTTGLEGNDEQLEQHRGKKHHHHHRVGVVAALLPPPPPQSPMPFLNSNRPHSSPLPSVNLLDQHTPVMTHDIHTVTPNTTRETDETTEEDQPQYNSFNYWRIPLPAIDIDYEILLAQDSAVQANTDSNKKVISVLEDECITDETVIVSRTDGATEDQLVASDTNSEAVLETNENITGVSSESEQHDDKDDDCIAHINPQAGMEHINLTDDCSPQPTSPRRRRRRHPLEHTEDSETPSVFGKDYLERATKPVPYSEAFELASSSDIYEASSSYVNSSTSSSCIEDALSCEVEDEEDLNTSNDSSDSEDTVIELTSLSEGLLCIDDDDNTSDAFKAGIRKRNKSDDDAKNIWLIADLSHTVDYTNAQEIAAKSKKQSVVPQSLMEQFLFMTDPRRAETEEKDISRHCAFAMPAVALTLGRENWPVLRDTYLQLAQNFQWRVRRTLAYSMHEMAAILGAQQTTADLLPLFKDFTLNEPECVRIGVLENLAQFVKVLPPAQRKALLPHMKYFFGINDRRHRQEFGRQLAQLLKLYPPVDCDEHLKLYCLILLTDNVVHNRQNVYGLISLLIERLGCEGDTCYVIGVCETLCKRFALEQTWSRRQTYVFAVGRIFADGVLDMHTFCTYLLPLLMVLSEDAVPNVRLAVAEVMTNHITNHEYFLDADNTEHNLVQSVYSRLQKDKDRDVRYFAASPLSFADNLEDPSLIFRDEDDHLSNPIPYPNTGPSYSYDSMSQHIDLETFTSMLQQTTSEYSNNSQDDSNDYYTPYT</sequence>
<evidence type="ECO:0000313" key="4">
    <source>
        <dbReference type="EMBL" id="LAB68004.1"/>
    </source>
</evidence>
<evidence type="ECO:0000256" key="2">
    <source>
        <dbReference type="PROSITE-ProRule" id="PRU00103"/>
    </source>
</evidence>
<keyword evidence="1" id="KW-0677">Repeat</keyword>
<dbReference type="GO" id="GO:0019888">
    <property type="term" value="F:protein phosphatase regulator activity"/>
    <property type="evidence" value="ECO:0007669"/>
    <property type="project" value="TreeGrafter"/>
</dbReference>
<accession>A0A2P2I1T4</accession>
<feature type="compositionally biased region" description="Acidic residues" evidence="3">
    <location>
        <begin position="178"/>
        <end position="187"/>
    </location>
</feature>
<proteinExistence type="evidence at transcript level"/>
<dbReference type="InterPro" id="IPR021133">
    <property type="entry name" value="HEAT_type_2"/>
</dbReference>
<organism evidence="4">
    <name type="scientific">Hirondellea gigas</name>
    <dbReference type="NCBI Taxonomy" id="1518452"/>
    <lineage>
        <taxon>Eukaryota</taxon>
        <taxon>Metazoa</taxon>
        <taxon>Ecdysozoa</taxon>
        <taxon>Arthropoda</taxon>
        <taxon>Crustacea</taxon>
        <taxon>Multicrustacea</taxon>
        <taxon>Malacostraca</taxon>
        <taxon>Eumalacostraca</taxon>
        <taxon>Peracarida</taxon>
        <taxon>Amphipoda</taxon>
        <taxon>Amphilochidea</taxon>
        <taxon>Lysianassida</taxon>
        <taxon>Lysianassidira</taxon>
        <taxon>Lysianassoidea</taxon>
        <taxon>Lysianassidae</taxon>
        <taxon>Hirondellea</taxon>
    </lineage>
</organism>
<dbReference type="InterPro" id="IPR011989">
    <property type="entry name" value="ARM-like"/>
</dbReference>
<evidence type="ECO:0000256" key="1">
    <source>
        <dbReference type="ARBA" id="ARBA00022737"/>
    </source>
</evidence>
<feature type="compositionally biased region" description="Polar residues" evidence="3">
    <location>
        <begin position="1320"/>
        <end position="1330"/>
    </location>
</feature>
<reference evidence="4" key="1">
    <citation type="journal article" date="2018" name="Biosci. Biotechnol. Biochem.">
        <title>Polysaccharide hydrolase of the hadal zone amphipods Hirondellea gigas.</title>
        <authorList>
            <person name="Kobayashi H."/>
            <person name="Nagahama T."/>
            <person name="Arai W."/>
            <person name="Sasagawa Y."/>
            <person name="Umeda M."/>
            <person name="Hayashi T."/>
            <person name="Nikaido I."/>
            <person name="Watanabe H."/>
            <person name="Oguri K."/>
            <person name="Kitazato H."/>
            <person name="Fujioka K."/>
            <person name="Kido Y."/>
            <person name="Takami H."/>
        </authorList>
    </citation>
    <scope>NUCLEOTIDE SEQUENCE</scope>
    <source>
        <tissue evidence="4">Whole body</tissue>
    </source>
</reference>
<name>A0A2P2I1T4_9CRUS</name>
<feature type="region of interest" description="Disordered" evidence="3">
    <location>
        <begin position="1283"/>
        <end position="1303"/>
    </location>
</feature>
<dbReference type="EMBL" id="IACF01002346">
    <property type="protein sequence ID" value="LAB68004.1"/>
    <property type="molecule type" value="mRNA"/>
</dbReference>